<dbReference type="AlphaFoldDB" id="A0A2L0F8S8"/>
<sequence>MAHQPHFTAFAGARRVAAGELSCVLRAAKALRDEGGHAPVLIFDDRTGEQIDVSFRGTADDVLKRLAKKAGKERLPDDAAPAPADAPRGPGRPKLGVVAREVTLLPRHWDWLSAQPGGASAALRRLVDDARRASAGKDHVRRAQEAAYRFMSAVAGNEAGFEEAARALFAGKPADFDASTGCWPADVRDYARKLAAAAFQGEGPPGGAP</sequence>
<evidence type="ECO:0000313" key="3">
    <source>
        <dbReference type="Proteomes" id="UP000238348"/>
    </source>
</evidence>
<reference evidence="2 3" key="1">
    <citation type="submission" date="2015-09" db="EMBL/GenBank/DDBJ databases">
        <title>Sorangium comparison.</title>
        <authorList>
            <person name="Zaburannyi N."/>
            <person name="Bunk B."/>
            <person name="Overmann J."/>
            <person name="Mueller R."/>
        </authorList>
    </citation>
    <scope>NUCLEOTIDE SEQUENCE [LARGE SCALE GENOMIC DNA]</scope>
    <source>
        <strain evidence="2 3">So ce26</strain>
    </source>
</reference>
<name>A0A2L0F8S8_SORCE</name>
<feature type="region of interest" description="Disordered" evidence="1">
    <location>
        <begin position="70"/>
        <end position="93"/>
    </location>
</feature>
<evidence type="ECO:0000256" key="1">
    <source>
        <dbReference type="SAM" id="MobiDB-lite"/>
    </source>
</evidence>
<dbReference type="Pfam" id="PF09998">
    <property type="entry name" value="DUF2239"/>
    <property type="match status" value="1"/>
</dbReference>
<evidence type="ECO:0008006" key="4">
    <source>
        <dbReference type="Google" id="ProtNLM"/>
    </source>
</evidence>
<dbReference type="Proteomes" id="UP000238348">
    <property type="component" value="Chromosome"/>
</dbReference>
<accession>A0A2L0F8S8</accession>
<dbReference type="OrthoDB" id="282960at2"/>
<protein>
    <recommendedName>
        <fullName evidence="4">DUF2239 domain-containing protein</fullName>
    </recommendedName>
</protein>
<proteinExistence type="predicted"/>
<evidence type="ECO:0000313" key="2">
    <source>
        <dbReference type="EMBL" id="AUX48008.1"/>
    </source>
</evidence>
<organism evidence="2 3">
    <name type="scientific">Sorangium cellulosum</name>
    <name type="common">Polyangium cellulosum</name>
    <dbReference type="NCBI Taxonomy" id="56"/>
    <lineage>
        <taxon>Bacteria</taxon>
        <taxon>Pseudomonadati</taxon>
        <taxon>Myxococcota</taxon>
        <taxon>Polyangia</taxon>
        <taxon>Polyangiales</taxon>
        <taxon>Polyangiaceae</taxon>
        <taxon>Sorangium</taxon>
    </lineage>
</organism>
<feature type="compositionally biased region" description="Low complexity" evidence="1">
    <location>
        <begin position="78"/>
        <end position="93"/>
    </location>
</feature>
<dbReference type="InterPro" id="IPR018715">
    <property type="entry name" value="DUF2239"/>
</dbReference>
<dbReference type="EMBL" id="CP012673">
    <property type="protein sequence ID" value="AUX48008.1"/>
    <property type="molecule type" value="Genomic_DNA"/>
</dbReference>
<dbReference type="RefSeq" id="WP_104985925.1">
    <property type="nucleotide sequence ID" value="NZ_CP012673.1"/>
</dbReference>
<gene>
    <name evidence="2" type="ORF">SOCE26_095340</name>
</gene>